<feature type="region of interest" description="Disordered" evidence="3">
    <location>
        <begin position="59"/>
        <end position="105"/>
    </location>
</feature>
<accession>A0A1G8XXN3</accession>
<proteinExistence type="inferred from homology"/>
<dbReference type="AlphaFoldDB" id="A0A1G8XXN3"/>
<gene>
    <name evidence="5" type="ORF">SAMN05421806_103460</name>
</gene>
<evidence type="ECO:0000313" key="5">
    <source>
        <dbReference type="EMBL" id="SDJ95217.1"/>
    </source>
</evidence>
<evidence type="ECO:0000256" key="2">
    <source>
        <dbReference type="ARBA" id="ARBA00093774"/>
    </source>
</evidence>
<evidence type="ECO:0000256" key="3">
    <source>
        <dbReference type="SAM" id="MobiDB-lite"/>
    </source>
</evidence>
<sequence length="219" mass="22512">MHYALLKLTLKAPGTARSDTPVVSLMVLGSSPHMRSRTRLAALAAAAVLVIGPAVTACGDDGGGGGEDPPPTPPKDKTSSAPADPTSASPSEEEGGGGQPEDPAAAEKEIKTNFEKFFDPKVKMAEKEKYIENGSKMRPVLQAFSGDERGGQVSAKVGKVEFTSPKDAKVTYDLALNGATVLPGSSGTVVEQEGTWKVSVKTLCGLLAMSGNTSPLPGC</sequence>
<evidence type="ECO:0000256" key="1">
    <source>
        <dbReference type="ARBA" id="ARBA00022729"/>
    </source>
</evidence>
<organism evidence="5 6">
    <name type="scientific">Streptomyces indicus</name>
    <dbReference type="NCBI Taxonomy" id="417292"/>
    <lineage>
        <taxon>Bacteria</taxon>
        <taxon>Bacillati</taxon>
        <taxon>Actinomycetota</taxon>
        <taxon>Actinomycetes</taxon>
        <taxon>Kitasatosporales</taxon>
        <taxon>Streptomycetaceae</taxon>
        <taxon>Streptomyces</taxon>
    </lineage>
</organism>
<protein>
    <recommendedName>
        <fullName evidence="4">Low molecular weight antigen MTB12-like C-terminal domain-containing protein</fullName>
    </recommendedName>
</protein>
<comment type="similarity">
    <text evidence="2">Belongs to the MTB12 family.</text>
</comment>
<reference evidence="5 6" key="1">
    <citation type="submission" date="2016-10" db="EMBL/GenBank/DDBJ databases">
        <authorList>
            <person name="de Groot N.N."/>
        </authorList>
    </citation>
    <scope>NUCLEOTIDE SEQUENCE [LARGE SCALE GENOMIC DNA]</scope>
    <source>
        <strain evidence="5 6">CGMCC 4.5727</strain>
    </source>
</reference>
<dbReference type="STRING" id="417292.SAMN05421806_103460"/>
<dbReference type="Proteomes" id="UP000199155">
    <property type="component" value="Unassembled WGS sequence"/>
</dbReference>
<evidence type="ECO:0000259" key="4">
    <source>
        <dbReference type="Pfam" id="PF26580"/>
    </source>
</evidence>
<dbReference type="InterPro" id="IPR058644">
    <property type="entry name" value="Mtb12-like_C"/>
</dbReference>
<evidence type="ECO:0000313" key="6">
    <source>
        <dbReference type="Proteomes" id="UP000199155"/>
    </source>
</evidence>
<dbReference type="EMBL" id="FNFF01000003">
    <property type="protein sequence ID" value="SDJ95217.1"/>
    <property type="molecule type" value="Genomic_DNA"/>
</dbReference>
<feature type="domain" description="Low molecular weight antigen MTB12-like C-terminal" evidence="4">
    <location>
        <begin position="103"/>
        <end position="214"/>
    </location>
</feature>
<feature type="compositionally biased region" description="Low complexity" evidence="3">
    <location>
        <begin position="79"/>
        <end position="90"/>
    </location>
</feature>
<name>A0A1G8XXN3_9ACTN</name>
<keyword evidence="6" id="KW-1185">Reference proteome</keyword>
<dbReference type="Pfam" id="PF26580">
    <property type="entry name" value="Mtb12_C"/>
    <property type="match status" value="1"/>
</dbReference>
<keyword evidence="1" id="KW-0732">Signal</keyword>